<feature type="binding site" evidence="12">
    <location>
        <position position="488"/>
    </location>
    <ligand>
        <name>Zn(2+)</name>
        <dbReference type="ChEBI" id="CHEBI:29105"/>
        <label>2</label>
    </ligand>
</feature>
<dbReference type="GO" id="GO:0008270">
    <property type="term" value="F:zinc ion binding"/>
    <property type="evidence" value="ECO:0007669"/>
    <property type="project" value="UniProtKB-UniRule"/>
</dbReference>
<dbReference type="InterPro" id="IPR027417">
    <property type="entry name" value="P-loop_NTPase"/>
</dbReference>
<keyword evidence="7 12" id="KW-0862">Zinc</keyword>
<dbReference type="Pfam" id="PF18319">
    <property type="entry name" value="Zn_ribbon_PriA"/>
    <property type="match status" value="1"/>
</dbReference>
<keyword evidence="8 12" id="KW-0067">ATP-binding</keyword>
<dbReference type="Proteomes" id="UP000009044">
    <property type="component" value="Chromosome"/>
</dbReference>
<comment type="similarity">
    <text evidence="12">Belongs to the helicase family. PriA subfamily.</text>
</comment>
<evidence type="ECO:0000256" key="3">
    <source>
        <dbReference type="ARBA" id="ARBA00022723"/>
    </source>
</evidence>
<feature type="binding site" evidence="12">
    <location>
        <position position="482"/>
    </location>
    <ligand>
        <name>Zn(2+)</name>
        <dbReference type="ChEBI" id="CHEBI:29105"/>
        <label>1</label>
    </ligand>
</feature>
<dbReference type="Gene3D" id="3.40.50.300">
    <property type="entry name" value="P-loop containing nucleotide triphosphate hydrolases"/>
    <property type="match status" value="2"/>
</dbReference>
<evidence type="ECO:0000256" key="5">
    <source>
        <dbReference type="ARBA" id="ARBA00022801"/>
    </source>
</evidence>
<dbReference type="GO" id="GO:1990077">
    <property type="term" value="C:primosome complex"/>
    <property type="evidence" value="ECO:0007669"/>
    <property type="project" value="UniProtKB-UniRule"/>
</dbReference>
<evidence type="ECO:0000256" key="9">
    <source>
        <dbReference type="ARBA" id="ARBA00023125"/>
    </source>
</evidence>
<dbReference type="GO" id="GO:0005524">
    <property type="term" value="F:ATP binding"/>
    <property type="evidence" value="ECO:0007669"/>
    <property type="project" value="UniProtKB-UniRule"/>
</dbReference>
<protein>
    <recommendedName>
        <fullName evidence="12">Replication restart protein PriA</fullName>
    </recommendedName>
    <alternativeName>
        <fullName evidence="12">ATP-dependent DNA helicase PriA</fullName>
        <ecNumber evidence="12">5.6.2.4</ecNumber>
    </alternativeName>
    <alternativeName>
        <fullName evidence="12">DNA 3'-5' helicase PriA</fullName>
    </alternativeName>
</protein>
<keyword evidence="10 12" id="KW-0413">Isomerase</keyword>
<dbReference type="Pfam" id="PF00270">
    <property type="entry name" value="DEAD"/>
    <property type="match status" value="1"/>
</dbReference>
<evidence type="ECO:0000256" key="12">
    <source>
        <dbReference type="HAMAP-Rule" id="MF_00983"/>
    </source>
</evidence>
<dbReference type="eggNOG" id="COG1198">
    <property type="taxonomic scope" value="Bacteria"/>
</dbReference>
<dbReference type="PROSITE" id="PS51192">
    <property type="entry name" value="HELICASE_ATP_BIND_1"/>
    <property type="match status" value="1"/>
</dbReference>
<proteinExistence type="inferred from homology"/>
<dbReference type="GO" id="GO:0016887">
    <property type="term" value="F:ATP hydrolysis activity"/>
    <property type="evidence" value="ECO:0007669"/>
    <property type="project" value="RHEA"/>
</dbReference>
<evidence type="ECO:0000256" key="10">
    <source>
        <dbReference type="ARBA" id="ARBA00023235"/>
    </source>
</evidence>
<name>G2I1P1_KOMMN</name>
<dbReference type="NCBIfam" id="NF004070">
    <property type="entry name" value="PRK05580.2-2"/>
    <property type="match status" value="1"/>
</dbReference>
<dbReference type="InterPro" id="IPR040498">
    <property type="entry name" value="PriA_CRR"/>
</dbReference>
<evidence type="ECO:0000256" key="4">
    <source>
        <dbReference type="ARBA" id="ARBA00022741"/>
    </source>
</evidence>
<dbReference type="GO" id="GO:0006270">
    <property type="term" value="P:DNA replication initiation"/>
    <property type="evidence" value="ECO:0007669"/>
    <property type="project" value="TreeGrafter"/>
</dbReference>
<comment type="cofactor">
    <cofactor evidence="12">
        <name>Zn(2+)</name>
        <dbReference type="ChEBI" id="CHEBI:29105"/>
    </cofactor>
    <text evidence="12">Binds 2 zinc ions per subunit.</text>
</comment>
<dbReference type="CDD" id="cd17929">
    <property type="entry name" value="DEXHc_priA"/>
    <property type="match status" value="1"/>
</dbReference>
<keyword evidence="1 12" id="KW-0639">Primosome</keyword>
<reference evidence="15" key="1">
    <citation type="journal article" date="2011" name="J. Bacteriol.">
        <title>Complete genome sequence of NBRC 3288, a unique cellulose-nonproducing strain of Gluconacetobacter xylinus isolated from vinegar.</title>
        <authorList>
            <person name="Ogino H."/>
            <person name="Azuma Y."/>
            <person name="Hosoyama A."/>
            <person name="Nakazawa H."/>
            <person name="Matsutani M."/>
            <person name="Hasegawa A."/>
            <person name="Otsuyama K."/>
            <person name="Matsushita K."/>
            <person name="Fujita N."/>
            <person name="Shirai M."/>
        </authorList>
    </citation>
    <scope>NUCLEOTIDE SEQUENCE [LARGE SCALE GENOMIC DNA]</scope>
    <source>
        <strain evidence="15">NBRC 3288 / BCRC 11682 / LMG 1693</strain>
    </source>
</reference>
<evidence type="ECO:0000313" key="15">
    <source>
        <dbReference type="Proteomes" id="UP000009044"/>
    </source>
</evidence>
<evidence type="ECO:0000313" key="14">
    <source>
        <dbReference type="EMBL" id="BAK84827.1"/>
    </source>
</evidence>
<dbReference type="PANTHER" id="PTHR30580:SF0">
    <property type="entry name" value="PRIMOSOMAL PROTEIN N"/>
    <property type="match status" value="1"/>
</dbReference>
<dbReference type="GO" id="GO:0003677">
    <property type="term" value="F:DNA binding"/>
    <property type="evidence" value="ECO:0007669"/>
    <property type="project" value="UniProtKB-UniRule"/>
</dbReference>
<feature type="domain" description="Helicase ATP-binding" evidence="13">
    <location>
        <begin position="252"/>
        <end position="418"/>
    </location>
</feature>
<dbReference type="PATRIC" id="fig|634177.7.peg.2697"/>
<comment type="function">
    <text evidence="12">Initiates the restart of stalled replication forks, which reloads the replicative helicase on sites other than the origin of replication. Recognizes and binds to abandoned replication forks and remodels them to uncover a helicase loading site. Promotes assembly of the primosome at these replication forks.</text>
</comment>
<dbReference type="GO" id="GO:0006310">
    <property type="term" value="P:DNA recombination"/>
    <property type="evidence" value="ECO:0007669"/>
    <property type="project" value="InterPro"/>
</dbReference>
<evidence type="ECO:0000256" key="6">
    <source>
        <dbReference type="ARBA" id="ARBA00022806"/>
    </source>
</evidence>
<organism evidence="14 15">
    <name type="scientific">Komagataeibacter medellinensis (strain NBRC 3288 / BCRC 11682 / LMG 1693 / Kondo 51)</name>
    <name type="common">Gluconacetobacter medellinensis</name>
    <dbReference type="NCBI Taxonomy" id="634177"/>
    <lineage>
        <taxon>Bacteria</taxon>
        <taxon>Pseudomonadati</taxon>
        <taxon>Pseudomonadota</taxon>
        <taxon>Alphaproteobacteria</taxon>
        <taxon>Acetobacterales</taxon>
        <taxon>Acetobacteraceae</taxon>
        <taxon>Komagataeibacter</taxon>
    </lineage>
</organism>
<dbReference type="SMART" id="SM00487">
    <property type="entry name" value="DEXDc"/>
    <property type="match status" value="1"/>
</dbReference>
<dbReference type="InterPro" id="IPR042115">
    <property type="entry name" value="PriA_3primeBD_sf"/>
</dbReference>
<evidence type="ECO:0000256" key="2">
    <source>
        <dbReference type="ARBA" id="ARBA00022705"/>
    </source>
</evidence>
<dbReference type="GO" id="GO:0006302">
    <property type="term" value="P:double-strand break repair"/>
    <property type="evidence" value="ECO:0007669"/>
    <property type="project" value="InterPro"/>
</dbReference>
<dbReference type="Pfam" id="PF18074">
    <property type="entry name" value="PriA_C"/>
    <property type="match status" value="1"/>
</dbReference>
<comment type="catalytic activity">
    <reaction evidence="11 12">
        <text>ATP + H2O = ADP + phosphate + H(+)</text>
        <dbReference type="Rhea" id="RHEA:13065"/>
        <dbReference type="ChEBI" id="CHEBI:15377"/>
        <dbReference type="ChEBI" id="CHEBI:15378"/>
        <dbReference type="ChEBI" id="CHEBI:30616"/>
        <dbReference type="ChEBI" id="CHEBI:43474"/>
        <dbReference type="ChEBI" id="CHEBI:456216"/>
        <dbReference type="EC" id="5.6.2.4"/>
    </reaction>
</comment>
<dbReference type="SUPFAM" id="SSF52540">
    <property type="entry name" value="P-loop containing nucleoside triphosphate hydrolases"/>
    <property type="match status" value="2"/>
</dbReference>
<evidence type="ECO:0000256" key="1">
    <source>
        <dbReference type="ARBA" id="ARBA00022515"/>
    </source>
</evidence>
<dbReference type="InterPro" id="IPR014001">
    <property type="entry name" value="Helicase_ATP-bd"/>
</dbReference>
<comment type="subunit">
    <text evidence="12">Component of the replication restart primosome.</text>
</comment>
<keyword evidence="6 12" id="KW-0347">Helicase</keyword>
<dbReference type="Pfam" id="PF17764">
    <property type="entry name" value="PriA_3primeBD"/>
    <property type="match status" value="1"/>
</dbReference>
<dbReference type="KEGG" id="gxy:GLX_24150"/>
<sequence>MRAIHNQWTRHGRCMTIEKRMPDRNPTQSDLLPTPAGDGRVRVMLTLPFAGPLDYVLPPRLAGSRPGDIVTVPLGRRTETGVIWDATSCLPPEFTPPPQKDVPTSRLKPVAARLDLPPLPAQLRQFVDWVAAYTLSPPGMVLAMALRANALAPLPRPATGWITAPTPPADLRLTPARHKVLDTASGGTPLTTTELARRAGVSAAVIKGLAQAGALQAVEITPPPPFAMPDPAHCPPVLEGAQATVATELRARVAEDGFSITLLEGVTGSGKTEIYMEAIAACVAAGRQALVLLPEIALSAQWTGRFDRRFGAQPALWHSDLGARVRRLTWRAVADGTARVVVGARSALFLPFDQLGLIIVDEEHETAFKQEDGVTYHARDMAVVRARMSRAPVVLVSATPSLESLANVGAGRYRHLKLGARHGNASMPDVETLDMRADPPGRGLFLSPVLTDAINDAVGRGEQAMLFLNRRGYAPLTLCRTCGHRMQCPNCTAWLVEHRARHILTCHHCGYDEPIPQTCPQCADADSLTPIGPGVERITEEARATFPDARILVMASDTLSGPAATAAAVERIARREIDLVIGTQIVAKGWHFPHLTLVGIVDADLGLGGGDLRASERTVQLLHQVAGRAGRAEAPGRVLLQSYVPDHPVMQALVSGDFASFMQQEAEQRRPGFWPPYGRLAAVIVSAEMPDAADMTARALGQNAPRMDGVQVLGPAPAPLAILRGRHRFRLLLRARRNIAVQPIMREWLSRVKPERGARIDVDIDPVSFL</sequence>
<dbReference type="Gene3D" id="3.40.1440.60">
    <property type="entry name" value="PriA, 3(prime) DNA-binding domain"/>
    <property type="match status" value="1"/>
</dbReference>
<feature type="binding site" evidence="12">
    <location>
        <position position="509"/>
    </location>
    <ligand>
        <name>Zn(2+)</name>
        <dbReference type="ChEBI" id="CHEBI:29105"/>
        <label>2</label>
    </ligand>
</feature>
<dbReference type="NCBIfam" id="TIGR00595">
    <property type="entry name" value="priA"/>
    <property type="match status" value="1"/>
</dbReference>
<dbReference type="EMBL" id="AP012159">
    <property type="protein sequence ID" value="BAK84827.1"/>
    <property type="molecule type" value="Genomic_DNA"/>
</dbReference>
<dbReference type="InterPro" id="IPR011545">
    <property type="entry name" value="DEAD/DEAH_box_helicase_dom"/>
</dbReference>
<evidence type="ECO:0000256" key="8">
    <source>
        <dbReference type="ARBA" id="ARBA00022840"/>
    </source>
</evidence>
<dbReference type="InterPro" id="IPR041222">
    <property type="entry name" value="PriA_3primeBD"/>
</dbReference>
<comment type="catalytic activity">
    <reaction evidence="12">
        <text>Couples ATP hydrolysis with the unwinding of duplex DNA by translocating in the 3'-5' direction.</text>
        <dbReference type="EC" id="5.6.2.4"/>
    </reaction>
</comment>
<evidence type="ECO:0000259" key="13">
    <source>
        <dbReference type="PROSITE" id="PS51192"/>
    </source>
</evidence>
<accession>G2I1P1</accession>
<dbReference type="PANTHER" id="PTHR30580">
    <property type="entry name" value="PRIMOSOMAL PROTEIN N"/>
    <property type="match status" value="1"/>
</dbReference>
<keyword evidence="3 12" id="KW-0479">Metal-binding</keyword>
<feature type="binding site" evidence="12">
    <location>
        <position position="522"/>
    </location>
    <ligand>
        <name>Zn(2+)</name>
        <dbReference type="ChEBI" id="CHEBI:29105"/>
        <label>1</label>
    </ligand>
</feature>
<feature type="binding site" evidence="12">
    <location>
        <position position="506"/>
    </location>
    <ligand>
        <name>Zn(2+)</name>
        <dbReference type="ChEBI" id="CHEBI:29105"/>
        <label>2</label>
    </ligand>
</feature>
<dbReference type="GO" id="GO:0043138">
    <property type="term" value="F:3'-5' DNA helicase activity"/>
    <property type="evidence" value="ECO:0007669"/>
    <property type="project" value="UniProtKB-EC"/>
</dbReference>
<gene>
    <name evidence="12 14" type="primary">priA</name>
    <name evidence="14" type="ordered locus">GLX_24150</name>
</gene>
<evidence type="ECO:0000256" key="7">
    <source>
        <dbReference type="ARBA" id="ARBA00022833"/>
    </source>
</evidence>
<dbReference type="EC" id="5.6.2.4" evidence="12"/>
<dbReference type="FunFam" id="3.40.50.300:FF:000489">
    <property type="entry name" value="Primosome assembly protein PriA"/>
    <property type="match status" value="1"/>
</dbReference>
<dbReference type="InterPro" id="IPR041236">
    <property type="entry name" value="PriA_C"/>
</dbReference>
<dbReference type="InterPro" id="IPR005259">
    <property type="entry name" value="PriA"/>
</dbReference>
<dbReference type="STRING" id="634177.GLX_24150"/>
<feature type="binding site" evidence="12">
    <location>
        <position position="519"/>
    </location>
    <ligand>
        <name>Zn(2+)</name>
        <dbReference type="ChEBI" id="CHEBI:29105"/>
        <label>1</label>
    </ligand>
</feature>
<evidence type="ECO:0000256" key="11">
    <source>
        <dbReference type="ARBA" id="ARBA00048988"/>
    </source>
</evidence>
<keyword evidence="5 12" id="KW-0378">Hydrolase</keyword>
<feature type="binding site" evidence="12">
    <location>
        <position position="479"/>
    </location>
    <ligand>
        <name>Zn(2+)</name>
        <dbReference type="ChEBI" id="CHEBI:29105"/>
        <label>1</label>
    </ligand>
</feature>
<keyword evidence="2 12" id="KW-0235">DNA replication</keyword>
<keyword evidence="9 12" id="KW-0238">DNA-binding</keyword>
<dbReference type="HAMAP" id="MF_00983">
    <property type="entry name" value="PriA"/>
    <property type="match status" value="1"/>
</dbReference>
<dbReference type="AlphaFoldDB" id="G2I1P1"/>
<dbReference type="HOGENOM" id="CLU_013353_4_0_5"/>
<keyword evidence="4 12" id="KW-0547">Nucleotide-binding</keyword>
<feature type="binding site" evidence="12">
    <location>
        <position position="491"/>
    </location>
    <ligand>
        <name>Zn(2+)</name>
        <dbReference type="ChEBI" id="CHEBI:29105"/>
        <label>2</label>
    </ligand>
</feature>
<dbReference type="GO" id="GO:0006269">
    <property type="term" value="P:DNA replication, synthesis of primer"/>
    <property type="evidence" value="ECO:0007669"/>
    <property type="project" value="UniProtKB-KW"/>
</dbReference>